<evidence type="ECO:0000313" key="1">
    <source>
        <dbReference type="EMBL" id="WOE74556.1"/>
    </source>
</evidence>
<proteinExistence type="predicted"/>
<reference evidence="1 2" key="1">
    <citation type="submission" date="2023-10" db="EMBL/GenBank/DDBJ databases">
        <title>Complete genome sequence of a Sphingomonadaceae bacterium.</title>
        <authorList>
            <person name="Yan C."/>
        </authorList>
    </citation>
    <scope>NUCLEOTIDE SEQUENCE [LARGE SCALE GENOMIC DNA]</scope>
    <source>
        <strain evidence="1 2">SCSIO 66989</strain>
    </source>
</reference>
<dbReference type="InterPro" id="IPR010297">
    <property type="entry name" value="DUF900_hydrolase"/>
</dbReference>
<dbReference type="PANTHER" id="PTHR36513:SF1">
    <property type="entry name" value="TRANSMEMBRANE PROTEIN"/>
    <property type="match status" value="1"/>
</dbReference>
<dbReference type="GO" id="GO:0016787">
    <property type="term" value="F:hydrolase activity"/>
    <property type="evidence" value="ECO:0007669"/>
    <property type="project" value="UniProtKB-KW"/>
</dbReference>
<dbReference type="RefSeq" id="WP_317080813.1">
    <property type="nucleotide sequence ID" value="NZ_CP136594.1"/>
</dbReference>
<dbReference type="SUPFAM" id="SSF53474">
    <property type="entry name" value="alpha/beta-Hydrolases"/>
    <property type="match status" value="1"/>
</dbReference>
<dbReference type="PANTHER" id="PTHR36513">
    <property type="entry name" value="ABC TRANSMEMBRANE TYPE-1 DOMAIN-CONTAINING PROTEIN"/>
    <property type="match status" value="1"/>
</dbReference>
<sequence>MALSGCVTFSEARWQDYAGDGRCAEQQTFEDDQQSAMPIFFVTTRLPDCRSQPYQLTIQRGDRIRYGRVGAKGTSKKPTEPVFAFQARELWLDSVAAAARKADGKVVVYMHGYNNGFHHVAMQTEQIRHHSGFGGPVISYNWPSHASGARYAVDQVNQIWDLPYFISELVTLSARPEISEIILVAHSMGTRSGLAALAGMDSKHPAAAAKLKNIILVSGDADRQIFEREARDHLLTQDKVAAGRRITLFVSDEDNAVRASRFLHGYDRLGYTGCVDPLATPPCYARPERDGRPIDGLRIVDTSAVSQDFAGHKDFIDSPIGRQFFCEVLLTDMRAAPTVYSITVATPNNAPAACADSDMVEL</sequence>
<name>A0AA97F6W8_9SPHN</name>
<dbReference type="Pfam" id="PF05990">
    <property type="entry name" value="DUF900"/>
    <property type="match status" value="1"/>
</dbReference>
<keyword evidence="1" id="KW-0378">Hydrolase</keyword>
<dbReference type="Proteomes" id="UP001302429">
    <property type="component" value="Chromosome"/>
</dbReference>
<dbReference type="AlphaFoldDB" id="A0AA97F6W8"/>
<gene>
    <name evidence="1" type="ORF">RB602_11965</name>
</gene>
<dbReference type="InterPro" id="IPR029058">
    <property type="entry name" value="AB_hydrolase_fold"/>
</dbReference>
<organism evidence="1 2">
    <name type="scientific">Alterisphingorhabdus coralli</name>
    <dbReference type="NCBI Taxonomy" id="3071408"/>
    <lineage>
        <taxon>Bacteria</taxon>
        <taxon>Pseudomonadati</taxon>
        <taxon>Pseudomonadota</taxon>
        <taxon>Alphaproteobacteria</taxon>
        <taxon>Sphingomonadales</taxon>
        <taxon>Sphingomonadaceae</taxon>
        <taxon>Alterisphingorhabdus (ex Yan et al. 2024)</taxon>
    </lineage>
</organism>
<protein>
    <submittedName>
        <fullName evidence="1">Alpha/beta fold hydrolase</fullName>
    </submittedName>
</protein>
<dbReference type="KEGG" id="acoa:RB602_11965"/>
<keyword evidence="2" id="KW-1185">Reference proteome</keyword>
<evidence type="ECO:0000313" key="2">
    <source>
        <dbReference type="Proteomes" id="UP001302429"/>
    </source>
</evidence>
<dbReference type="Gene3D" id="3.40.50.1820">
    <property type="entry name" value="alpha/beta hydrolase"/>
    <property type="match status" value="1"/>
</dbReference>
<dbReference type="EMBL" id="CP136594">
    <property type="protein sequence ID" value="WOE74556.1"/>
    <property type="molecule type" value="Genomic_DNA"/>
</dbReference>
<accession>A0AA97F6W8</accession>